<evidence type="ECO:0000256" key="1">
    <source>
        <dbReference type="SAM" id="MobiDB-lite"/>
    </source>
</evidence>
<accession>A0A450ZZZ0</accession>
<reference evidence="3" key="1">
    <citation type="submission" date="2019-02" db="EMBL/GenBank/DDBJ databases">
        <authorList>
            <person name="Gruber-Vodicka R. H."/>
            <person name="Seah K. B. B."/>
        </authorList>
    </citation>
    <scope>NUCLEOTIDE SEQUENCE</scope>
    <source>
        <strain evidence="2">BECK_BZ125</strain>
        <strain evidence="3">BECK_BZ126</strain>
    </source>
</reference>
<protein>
    <submittedName>
        <fullName evidence="3">Uncharacterized protein</fullName>
    </submittedName>
</protein>
<gene>
    <name evidence="2" type="ORF">BECKTC1821E_GA0114239_101234</name>
    <name evidence="3" type="ORF">BECKTC1821F_GA0114240_103213</name>
</gene>
<sequence>MFLTNHLNPHVNYHRPCFFPEVGTNSRGKRKKSHPFEKTMTPYEKLKSLPGAEGNSGLSPLSFQYHF</sequence>
<dbReference type="AlphaFoldDB" id="A0A450ZZZ0"/>
<dbReference type="EMBL" id="CAADFW010000032">
    <property type="protein sequence ID" value="VFK59345.1"/>
    <property type="molecule type" value="Genomic_DNA"/>
</dbReference>
<organism evidence="3">
    <name type="scientific">Candidatus Kentrum sp. TC</name>
    <dbReference type="NCBI Taxonomy" id="2126339"/>
    <lineage>
        <taxon>Bacteria</taxon>
        <taxon>Pseudomonadati</taxon>
        <taxon>Pseudomonadota</taxon>
        <taxon>Gammaproteobacteria</taxon>
        <taxon>Candidatus Kentrum</taxon>
    </lineage>
</organism>
<dbReference type="EMBL" id="CAADFT010000012">
    <property type="protein sequence ID" value="VFK41593.1"/>
    <property type="molecule type" value="Genomic_DNA"/>
</dbReference>
<feature type="region of interest" description="Disordered" evidence="1">
    <location>
        <begin position="22"/>
        <end position="51"/>
    </location>
</feature>
<evidence type="ECO:0000313" key="2">
    <source>
        <dbReference type="EMBL" id="VFK41593.1"/>
    </source>
</evidence>
<evidence type="ECO:0000313" key="3">
    <source>
        <dbReference type="EMBL" id="VFK59345.1"/>
    </source>
</evidence>
<proteinExistence type="predicted"/>
<name>A0A450ZZZ0_9GAMM</name>